<dbReference type="EMBL" id="JAMZIH010006044">
    <property type="protein sequence ID" value="KAJ1674348.1"/>
    <property type="molecule type" value="Genomic_DNA"/>
</dbReference>
<feature type="non-terminal residue" evidence="1">
    <location>
        <position position="392"/>
    </location>
</feature>
<protein>
    <submittedName>
        <fullName evidence="1">Uncharacterized protein</fullName>
    </submittedName>
</protein>
<sequence>MSDQGSINIDNGGGSITTLFLSNKPMYYNVVHAHITVLTSVIQAFSILNIPLGLIVIGMVIYFSRHHDLKERVSFRLSASIALADIIYAIVQLIVNTESLTDNMSEIQLRALFFVHLTAFNATVFISGCISHFLHCNALLNKKRFARKCSPWYEAIAWGLALAISQAMFYVYDRCLKFKGLNIIIMAEDSLPKMRATIWAMYGWCALTLLYCLYVCIMVVIRLMPVWKRISSAPVLSSNDKFNSATHLAAGEFADPEPIAHPVRTNRLNSANSEMVRVPISGQTHYTSEKLLGTKGKRSEASERRRREIRFAVIRIAMYCLQPIITTCIMPIYLSILNPSIALANVTILLPNLGGTLNFIIFMVNPQLDPMWQAVAVKLKLGWASCRSFVGL</sequence>
<gene>
    <name evidence="1" type="ORF">EV182_003463</name>
</gene>
<evidence type="ECO:0000313" key="1">
    <source>
        <dbReference type="EMBL" id="KAJ1674348.1"/>
    </source>
</evidence>
<name>A0ACC1HGW2_9FUNG</name>
<evidence type="ECO:0000313" key="2">
    <source>
        <dbReference type="Proteomes" id="UP001145114"/>
    </source>
</evidence>
<dbReference type="Proteomes" id="UP001145114">
    <property type="component" value="Unassembled WGS sequence"/>
</dbReference>
<proteinExistence type="predicted"/>
<keyword evidence="2" id="KW-1185">Reference proteome</keyword>
<organism evidence="1 2">
    <name type="scientific">Spiromyces aspiralis</name>
    <dbReference type="NCBI Taxonomy" id="68401"/>
    <lineage>
        <taxon>Eukaryota</taxon>
        <taxon>Fungi</taxon>
        <taxon>Fungi incertae sedis</taxon>
        <taxon>Zoopagomycota</taxon>
        <taxon>Kickxellomycotina</taxon>
        <taxon>Kickxellomycetes</taxon>
        <taxon>Kickxellales</taxon>
        <taxon>Kickxellaceae</taxon>
        <taxon>Spiromyces</taxon>
    </lineage>
</organism>
<accession>A0ACC1HGW2</accession>
<comment type="caution">
    <text evidence="1">The sequence shown here is derived from an EMBL/GenBank/DDBJ whole genome shotgun (WGS) entry which is preliminary data.</text>
</comment>
<reference evidence="1" key="1">
    <citation type="submission" date="2022-06" db="EMBL/GenBank/DDBJ databases">
        <title>Phylogenomic reconstructions and comparative analyses of Kickxellomycotina fungi.</title>
        <authorList>
            <person name="Reynolds N.K."/>
            <person name="Stajich J.E."/>
            <person name="Barry K."/>
            <person name="Grigoriev I.V."/>
            <person name="Crous P."/>
            <person name="Smith M.E."/>
        </authorList>
    </citation>
    <scope>NUCLEOTIDE SEQUENCE</scope>
    <source>
        <strain evidence="1">RSA 2271</strain>
    </source>
</reference>